<dbReference type="EC" id="1.14.11.27" evidence="4"/>
<evidence type="ECO:0000256" key="17">
    <source>
        <dbReference type="PROSITE-ProRule" id="PRU00509"/>
    </source>
</evidence>
<feature type="compositionally biased region" description="Acidic residues" evidence="18">
    <location>
        <begin position="362"/>
        <end position="373"/>
    </location>
</feature>
<evidence type="ECO:0000256" key="8">
    <source>
        <dbReference type="ARBA" id="ARBA00022853"/>
    </source>
</evidence>
<evidence type="ECO:0000256" key="6">
    <source>
        <dbReference type="ARBA" id="ARBA00022771"/>
    </source>
</evidence>
<evidence type="ECO:0000256" key="18">
    <source>
        <dbReference type="SAM" id="MobiDB-lite"/>
    </source>
</evidence>
<dbReference type="InterPro" id="IPR013083">
    <property type="entry name" value="Znf_RING/FYVE/PHD"/>
</dbReference>
<dbReference type="Pfam" id="PF02008">
    <property type="entry name" value="zf-CXXC"/>
    <property type="match status" value="1"/>
</dbReference>
<feature type="compositionally biased region" description="Basic and acidic residues" evidence="18">
    <location>
        <begin position="399"/>
        <end position="418"/>
    </location>
</feature>
<evidence type="ECO:0000256" key="12">
    <source>
        <dbReference type="ARBA" id="ARBA00023015"/>
    </source>
</evidence>
<dbReference type="InterPro" id="IPR011011">
    <property type="entry name" value="Znf_FYVE_PHD"/>
</dbReference>
<keyword evidence="14" id="KW-0804">Transcription</keyword>
<keyword evidence="15" id="KW-0539">Nucleus</keyword>
<evidence type="ECO:0000256" key="3">
    <source>
        <dbReference type="ARBA" id="ARBA00008037"/>
    </source>
</evidence>
<keyword evidence="10" id="KW-0560">Oxidoreductase</keyword>
<evidence type="ECO:0000256" key="2">
    <source>
        <dbReference type="ARBA" id="ARBA00004123"/>
    </source>
</evidence>
<dbReference type="STRING" id="307972.A0A2G8LLW6"/>
<evidence type="ECO:0000256" key="4">
    <source>
        <dbReference type="ARBA" id="ARBA00013246"/>
    </source>
</evidence>
<feature type="domain" description="JmjC" evidence="21">
    <location>
        <begin position="159"/>
        <end position="313"/>
    </location>
</feature>
<dbReference type="GO" id="GO:0032259">
    <property type="term" value="P:methylation"/>
    <property type="evidence" value="ECO:0007669"/>
    <property type="project" value="UniProtKB-KW"/>
</dbReference>
<dbReference type="AlphaFoldDB" id="A0A2G8LLW6"/>
<dbReference type="InterPro" id="IPR001965">
    <property type="entry name" value="Znf_PHD"/>
</dbReference>
<dbReference type="InterPro" id="IPR003347">
    <property type="entry name" value="JmjC_dom"/>
</dbReference>
<keyword evidence="8" id="KW-0156">Chromatin regulator</keyword>
<dbReference type="Gene3D" id="2.60.120.650">
    <property type="entry name" value="Cupin"/>
    <property type="match status" value="1"/>
</dbReference>
<evidence type="ECO:0000259" key="19">
    <source>
        <dbReference type="PROSITE" id="PS50016"/>
    </source>
</evidence>
<dbReference type="FunFam" id="2.60.120.650:FF:000005">
    <property type="entry name" value="lysine-specific demethylase 2A isoform X1"/>
    <property type="match status" value="1"/>
</dbReference>
<feature type="compositionally biased region" description="Basic and acidic residues" evidence="18">
    <location>
        <begin position="765"/>
        <end position="775"/>
    </location>
</feature>
<gene>
    <name evidence="22" type="ORF">BSL78_01887</name>
</gene>
<feature type="compositionally biased region" description="Basic and acidic residues" evidence="18">
    <location>
        <begin position="478"/>
        <end position="512"/>
    </location>
</feature>
<comment type="subcellular location">
    <subcellularLocation>
        <location evidence="2">Nucleus</location>
    </subcellularLocation>
</comment>
<evidence type="ECO:0000256" key="9">
    <source>
        <dbReference type="ARBA" id="ARBA00022964"/>
    </source>
</evidence>
<evidence type="ECO:0000256" key="10">
    <source>
        <dbReference type="ARBA" id="ARBA00023002"/>
    </source>
</evidence>
<dbReference type="SUPFAM" id="SSF57903">
    <property type="entry name" value="FYVE/PHD zinc finger"/>
    <property type="match status" value="1"/>
</dbReference>
<keyword evidence="7" id="KW-0862">Zinc</keyword>
<keyword evidence="23" id="KW-1185">Reference proteome</keyword>
<evidence type="ECO:0000256" key="13">
    <source>
        <dbReference type="ARBA" id="ARBA00023125"/>
    </source>
</evidence>
<dbReference type="CDD" id="cd21743">
    <property type="entry name" value="CTD_KDM2A_2B-like"/>
    <property type="match status" value="1"/>
</dbReference>
<comment type="caution">
    <text evidence="22">The sequence shown here is derived from an EMBL/GenBank/DDBJ whole genome shotgun (WGS) entry which is preliminary data.</text>
</comment>
<proteinExistence type="inferred from homology"/>
<evidence type="ECO:0000259" key="21">
    <source>
        <dbReference type="PROSITE" id="PS51184"/>
    </source>
</evidence>
<dbReference type="GO" id="GO:0140680">
    <property type="term" value="F:histone H3K36me/H3K36me2 demethylase activity"/>
    <property type="evidence" value="ECO:0007669"/>
    <property type="project" value="UniProtKB-EC"/>
</dbReference>
<dbReference type="Gene3D" id="1.20.58.1360">
    <property type="match status" value="1"/>
</dbReference>
<keyword evidence="9" id="KW-0223">Dioxygenase</keyword>
<name>A0A2G8LLW6_STIJA</name>
<dbReference type="Pfam" id="PF16866">
    <property type="entry name" value="PHD_4"/>
    <property type="match status" value="1"/>
</dbReference>
<dbReference type="SMART" id="SM00249">
    <property type="entry name" value="PHD"/>
    <property type="match status" value="1"/>
</dbReference>
<keyword evidence="5" id="KW-0479">Metal-binding</keyword>
<evidence type="ECO:0000256" key="14">
    <source>
        <dbReference type="ARBA" id="ARBA00023163"/>
    </source>
</evidence>
<feature type="compositionally biased region" description="Acidic residues" evidence="18">
    <location>
        <begin position="383"/>
        <end position="398"/>
    </location>
</feature>
<feature type="compositionally biased region" description="Acidic residues" evidence="18">
    <location>
        <begin position="435"/>
        <end position="452"/>
    </location>
</feature>
<dbReference type="InterPro" id="IPR041070">
    <property type="entry name" value="JHD"/>
</dbReference>
<feature type="region of interest" description="Disordered" evidence="18">
    <location>
        <begin position="353"/>
        <end position="528"/>
    </location>
</feature>
<dbReference type="SMART" id="SM00558">
    <property type="entry name" value="JmjC"/>
    <property type="match status" value="1"/>
</dbReference>
<dbReference type="GO" id="GO:0008168">
    <property type="term" value="F:methyltransferase activity"/>
    <property type="evidence" value="ECO:0007669"/>
    <property type="project" value="UniProtKB-KW"/>
</dbReference>
<reference evidence="22 23" key="1">
    <citation type="journal article" date="2017" name="PLoS Biol.">
        <title>The sea cucumber genome provides insights into morphological evolution and visceral regeneration.</title>
        <authorList>
            <person name="Zhang X."/>
            <person name="Sun L."/>
            <person name="Yuan J."/>
            <person name="Sun Y."/>
            <person name="Gao Y."/>
            <person name="Zhang L."/>
            <person name="Li S."/>
            <person name="Dai H."/>
            <person name="Hamel J.F."/>
            <person name="Liu C."/>
            <person name="Yu Y."/>
            <person name="Liu S."/>
            <person name="Lin W."/>
            <person name="Guo K."/>
            <person name="Jin S."/>
            <person name="Xu P."/>
            <person name="Storey K.B."/>
            <person name="Huan P."/>
            <person name="Zhang T."/>
            <person name="Zhou Y."/>
            <person name="Zhang J."/>
            <person name="Lin C."/>
            <person name="Li X."/>
            <person name="Xing L."/>
            <person name="Huo D."/>
            <person name="Sun M."/>
            <person name="Wang L."/>
            <person name="Mercier A."/>
            <person name="Li F."/>
            <person name="Yang H."/>
            <person name="Xiang J."/>
        </authorList>
    </citation>
    <scope>NUCLEOTIDE SEQUENCE [LARGE SCALE GENOMIC DNA]</scope>
    <source>
        <strain evidence="22">Shaxun</strain>
        <tissue evidence="22">Muscle</tissue>
    </source>
</reference>
<keyword evidence="22" id="KW-0808">Transferase</keyword>
<comment type="cofactor">
    <cofactor evidence="1">
        <name>Fe(2+)</name>
        <dbReference type="ChEBI" id="CHEBI:29033"/>
    </cofactor>
</comment>
<dbReference type="Proteomes" id="UP000230750">
    <property type="component" value="Unassembled WGS sequence"/>
</dbReference>
<evidence type="ECO:0000256" key="7">
    <source>
        <dbReference type="ARBA" id="ARBA00022833"/>
    </source>
</evidence>
<keyword evidence="22" id="KW-0489">Methyltransferase</keyword>
<dbReference type="OrthoDB" id="5876800at2759"/>
<dbReference type="InterPro" id="IPR002857">
    <property type="entry name" value="Znf_CXXC"/>
</dbReference>
<evidence type="ECO:0000256" key="11">
    <source>
        <dbReference type="ARBA" id="ARBA00023004"/>
    </source>
</evidence>
<keyword evidence="6 17" id="KW-0863">Zinc-finger</keyword>
<dbReference type="PROSITE" id="PS50016">
    <property type="entry name" value="ZF_PHD_2"/>
    <property type="match status" value="1"/>
</dbReference>
<evidence type="ECO:0000259" key="20">
    <source>
        <dbReference type="PROSITE" id="PS51058"/>
    </source>
</evidence>
<protein>
    <recommendedName>
        <fullName evidence="4">[histone H3]-dimethyl-L-lysine(36) demethylase</fullName>
        <ecNumber evidence="4">1.14.11.27</ecNumber>
    </recommendedName>
</protein>
<evidence type="ECO:0000256" key="15">
    <source>
        <dbReference type="ARBA" id="ARBA00023242"/>
    </source>
</evidence>
<dbReference type="GO" id="GO:0003677">
    <property type="term" value="F:DNA binding"/>
    <property type="evidence" value="ECO:0007669"/>
    <property type="project" value="UniProtKB-KW"/>
</dbReference>
<organism evidence="22 23">
    <name type="scientific">Stichopus japonicus</name>
    <name type="common">Sea cucumber</name>
    <dbReference type="NCBI Taxonomy" id="307972"/>
    <lineage>
        <taxon>Eukaryota</taxon>
        <taxon>Metazoa</taxon>
        <taxon>Echinodermata</taxon>
        <taxon>Eleutherozoa</taxon>
        <taxon>Echinozoa</taxon>
        <taxon>Holothuroidea</taxon>
        <taxon>Aspidochirotacea</taxon>
        <taxon>Aspidochirotida</taxon>
        <taxon>Stichopodidae</taxon>
        <taxon>Apostichopus</taxon>
    </lineage>
</organism>
<dbReference type="InterPro" id="IPR050690">
    <property type="entry name" value="JHDM1_Histone_Demethylase"/>
</dbReference>
<dbReference type="EMBL" id="MRZV01000039">
    <property type="protein sequence ID" value="PIK61160.1"/>
    <property type="molecule type" value="Genomic_DNA"/>
</dbReference>
<dbReference type="PROSITE" id="PS01359">
    <property type="entry name" value="ZF_PHD_1"/>
    <property type="match status" value="1"/>
</dbReference>
<evidence type="ECO:0000256" key="5">
    <source>
        <dbReference type="ARBA" id="ARBA00022723"/>
    </source>
</evidence>
<sequence length="803" mass="91753">MLLIDQRSKARRHYDEGESQDDEIDGKRTYNIEDKLRDEKFNLDLIKEMKGEDFTYKFIQEHGFQFAMVFRSTEGLGLRMPTKEFNVNDVKLYVGSRRMLDVMDVNTQKGVEMNMAQFAKYYESGERDKLYNVISLEFSHTRLDDLVQSPAVIWKLKVTKLRNLTGLTFLGSAFKWTQRDSTNILAEMKYPKVQKYCLMSVAGCYTDFHVDFGGTSVWYHILHGKKVFWLIPPSEHNLQIYENWVLSSKQGDIFLGDKVSDCGKVYLESGDSFLIPSGWIHAVYTPADSLVFGGNFVHTFSVTKQLRVAQIEDKTYVPTKFRYPFFTEIHWYTLERYVNILTGKSYLKEIEEPPATSQEDKPDGEEADADENDANNVQVKKEDEEEDEDEEDEEESEGTPDKKDDSGKEGRRVRESRSRTRGSNEQMEANKMEDYDSGEETDIETQEEEEEDISTKQEPSDSEDSEIQFKTASGSLESSDKSRNSEKMQNGDHETGDPDGHKQEPHNGDDCHSPNGQVAPNEDGDVKPKAAAAVETKYIHLCQQEMSEMSTLIDFLESLTEDRRLVPDLITDPDELISEGRRILTLHAADDQSLAIEGEPVLKWPETMMKKAFKVKTVHHNRPPVRGNSTGTRKRRTRCRKCENCQQSDCGECHFCKDMKKFGGPGRMKQSCISRQCLSPILPNTACCSICLLEERGSTDEVTLMECHQCNDIVHPVCLKDKFEGEGVINDELLNSWECPRCVAGVSGKDRESGESSGSWKKRKETNQEGNESKPKILKKGKFQQARQLKLKKSGRLTSRSEH</sequence>
<dbReference type="GO" id="GO:0008270">
    <property type="term" value="F:zinc ion binding"/>
    <property type="evidence" value="ECO:0007669"/>
    <property type="project" value="UniProtKB-KW"/>
</dbReference>
<keyword evidence="13" id="KW-0238">DNA-binding</keyword>
<keyword evidence="11" id="KW-0408">Iron</keyword>
<evidence type="ECO:0000313" key="23">
    <source>
        <dbReference type="Proteomes" id="UP000230750"/>
    </source>
</evidence>
<dbReference type="PANTHER" id="PTHR23123">
    <property type="entry name" value="PHD/F-BOX CONTAINING PROTEIN"/>
    <property type="match status" value="1"/>
</dbReference>
<dbReference type="Pfam" id="PF17811">
    <property type="entry name" value="JHD"/>
    <property type="match status" value="1"/>
</dbReference>
<evidence type="ECO:0000256" key="1">
    <source>
        <dbReference type="ARBA" id="ARBA00001954"/>
    </source>
</evidence>
<dbReference type="Gene3D" id="3.30.40.10">
    <property type="entry name" value="Zinc/RING finger domain, C3HC4 (zinc finger)"/>
    <property type="match status" value="1"/>
</dbReference>
<comment type="catalytic activity">
    <reaction evidence="16">
        <text>N(6),N(6)-dimethyl-L-lysyl(36)-[histone H3] + 2 2-oxoglutarate + 2 O2 = L-lysyl(36)-[histone H3] + 2 formaldehyde + 2 succinate + 2 CO2</text>
        <dbReference type="Rhea" id="RHEA:42032"/>
        <dbReference type="Rhea" id="RHEA-COMP:9785"/>
        <dbReference type="Rhea" id="RHEA-COMP:9787"/>
        <dbReference type="ChEBI" id="CHEBI:15379"/>
        <dbReference type="ChEBI" id="CHEBI:16526"/>
        <dbReference type="ChEBI" id="CHEBI:16810"/>
        <dbReference type="ChEBI" id="CHEBI:16842"/>
        <dbReference type="ChEBI" id="CHEBI:29969"/>
        <dbReference type="ChEBI" id="CHEBI:30031"/>
        <dbReference type="ChEBI" id="CHEBI:61976"/>
        <dbReference type="EC" id="1.14.11.27"/>
    </reaction>
</comment>
<dbReference type="PROSITE" id="PS51058">
    <property type="entry name" value="ZF_CXXC"/>
    <property type="match status" value="1"/>
</dbReference>
<feature type="domain" description="PHD-type" evidence="19">
    <location>
        <begin position="685"/>
        <end position="745"/>
    </location>
</feature>
<dbReference type="InterPro" id="IPR019786">
    <property type="entry name" value="Zinc_finger_PHD-type_CS"/>
</dbReference>
<feature type="region of interest" description="Disordered" evidence="18">
    <location>
        <begin position="1"/>
        <end position="23"/>
    </location>
</feature>
<evidence type="ECO:0000256" key="16">
    <source>
        <dbReference type="ARBA" id="ARBA00047915"/>
    </source>
</evidence>
<accession>A0A2G8LLW6</accession>
<dbReference type="CDD" id="cd15555">
    <property type="entry name" value="PHD_KDM2A_2B"/>
    <property type="match status" value="1"/>
</dbReference>
<dbReference type="PROSITE" id="PS51184">
    <property type="entry name" value="JMJC"/>
    <property type="match status" value="1"/>
</dbReference>
<feature type="compositionally biased region" description="Polar residues" evidence="18">
    <location>
        <begin position="468"/>
        <end position="477"/>
    </location>
</feature>
<dbReference type="InterPro" id="IPR019787">
    <property type="entry name" value="Znf_PHD-finger"/>
</dbReference>
<dbReference type="SUPFAM" id="SSF51197">
    <property type="entry name" value="Clavaminate synthase-like"/>
    <property type="match status" value="1"/>
</dbReference>
<keyword evidence="12" id="KW-0805">Transcription regulation</keyword>
<comment type="similarity">
    <text evidence="3">Belongs to the JHDM1 histone demethylase family.</text>
</comment>
<feature type="domain" description="CXXC-type" evidence="20">
    <location>
        <begin position="632"/>
        <end position="678"/>
    </location>
</feature>
<dbReference type="GO" id="GO:0005634">
    <property type="term" value="C:nucleus"/>
    <property type="evidence" value="ECO:0007669"/>
    <property type="project" value="UniProtKB-SubCell"/>
</dbReference>
<evidence type="ECO:0000313" key="22">
    <source>
        <dbReference type="EMBL" id="PIK61160.1"/>
    </source>
</evidence>
<feature type="region of interest" description="Disordered" evidence="18">
    <location>
        <begin position="746"/>
        <end position="803"/>
    </location>
</feature>